<sequence length="290" mass="30935">MLGALLLSGRHSPTSLHAAAAAAAVAAAAQAAACGSSQQPCPAFCSLLLSTLHASFHSSSSTPLASQAADIITQAELQAVPQSTVSSDRLLSSAQRESLAIFRRFNISQPQLQGQVILAKVLRSTRQQVLVVPGYYGLNWVSKQELAAATPYSASGQPIQRSSPELLPGDYVKLRLAACATPYGDTQLEPVGIPGDVRAKLVWDELETRMRSGKMVTGRILNVTTKGYAVGVAGYVALLESNHALPETAVQIGTLQPFYVASMDKPRKLIKLSGVRREVADMEEMYRQSM</sequence>
<dbReference type="Proteomes" id="UP001244341">
    <property type="component" value="Chromosome 1b"/>
</dbReference>
<organism evidence="1 2">
    <name type="scientific">Tetradesmus obliquus</name>
    <name type="common">Green alga</name>
    <name type="synonym">Acutodesmus obliquus</name>
    <dbReference type="NCBI Taxonomy" id="3088"/>
    <lineage>
        <taxon>Eukaryota</taxon>
        <taxon>Viridiplantae</taxon>
        <taxon>Chlorophyta</taxon>
        <taxon>core chlorophytes</taxon>
        <taxon>Chlorophyceae</taxon>
        <taxon>CS clade</taxon>
        <taxon>Sphaeropleales</taxon>
        <taxon>Scenedesmaceae</taxon>
        <taxon>Tetradesmus</taxon>
    </lineage>
</organism>
<keyword evidence="2" id="KW-1185">Reference proteome</keyword>
<name>A0ABY8THB9_TETOB</name>
<evidence type="ECO:0008006" key="3">
    <source>
        <dbReference type="Google" id="ProtNLM"/>
    </source>
</evidence>
<gene>
    <name evidence="1" type="ORF">OEZ85_007829</name>
</gene>
<protein>
    <recommendedName>
        <fullName evidence="3">S1 motif domain-containing protein</fullName>
    </recommendedName>
</protein>
<evidence type="ECO:0000313" key="1">
    <source>
        <dbReference type="EMBL" id="WIA08390.1"/>
    </source>
</evidence>
<dbReference type="SUPFAM" id="SSF50249">
    <property type="entry name" value="Nucleic acid-binding proteins"/>
    <property type="match status" value="1"/>
</dbReference>
<proteinExistence type="predicted"/>
<dbReference type="InterPro" id="IPR012340">
    <property type="entry name" value="NA-bd_OB-fold"/>
</dbReference>
<dbReference type="EMBL" id="CP126208">
    <property type="protein sequence ID" value="WIA08390.1"/>
    <property type="molecule type" value="Genomic_DNA"/>
</dbReference>
<evidence type="ECO:0000313" key="2">
    <source>
        <dbReference type="Proteomes" id="UP001244341"/>
    </source>
</evidence>
<accession>A0ABY8THB9</accession>
<reference evidence="1 2" key="1">
    <citation type="submission" date="2023-05" db="EMBL/GenBank/DDBJ databases">
        <title>A 100% complete, gapless, phased diploid assembly of the Scenedesmus obliquus UTEX 3031 genome.</title>
        <authorList>
            <person name="Biondi T.C."/>
            <person name="Hanschen E.R."/>
            <person name="Kwon T."/>
            <person name="Eng W."/>
            <person name="Kruse C.P.S."/>
            <person name="Koehler S.I."/>
            <person name="Kunde Y."/>
            <person name="Gleasner C.D."/>
            <person name="You Mak K.T."/>
            <person name="Polle J."/>
            <person name="Hovde B.T."/>
            <person name="Starkenburg S.R."/>
        </authorList>
    </citation>
    <scope>NUCLEOTIDE SEQUENCE [LARGE SCALE GENOMIC DNA]</scope>
    <source>
        <strain evidence="1 2">DOE0152z</strain>
    </source>
</reference>